<proteinExistence type="inferred from homology"/>
<dbReference type="Pfam" id="PF00389">
    <property type="entry name" value="2-Hacid_dh"/>
    <property type="match status" value="1"/>
</dbReference>
<dbReference type="SUPFAM" id="SSF52283">
    <property type="entry name" value="Formate/glycerate dehydrogenase catalytic domain-like"/>
    <property type="match status" value="1"/>
</dbReference>
<organism evidence="7 8">
    <name type="scientific">Dankookia rubra</name>
    <dbReference type="NCBI Taxonomy" id="1442381"/>
    <lineage>
        <taxon>Bacteria</taxon>
        <taxon>Pseudomonadati</taxon>
        <taxon>Pseudomonadota</taxon>
        <taxon>Alphaproteobacteria</taxon>
        <taxon>Acetobacterales</taxon>
        <taxon>Roseomonadaceae</taxon>
        <taxon>Dankookia</taxon>
    </lineage>
</organism>
<evidence type="ECO:0000259" key="6">
    <source>
        <dbReference type="Pfam" id="PF02826"/>
    </source>
</evidence>
<dbReference type="InterPro" id="IPR029753">
    <property type="entry name" value="D-isomer_DH_CS"/>
</dbReference>
<comment type="caution">
    <text evidence="7">The sequence shown here is derived from an EMBL/GenBank/DDBJ whole genome shotgun (WGS) entry which is preliminary data.</text>
</comment>
<dbReference type="RefSeq" id="WP_133286943.1">
    <property type="nucleotide sequence ID" value="NZ_SMSJ01000002.1"/>
</dbReference>
<dbReference type="FunFam" id="3.40.50.720:FF:000203">
    <property type="entry name" value="D-3-phosphoglycerate dehydrogenase (SerA)"/>
    <property type="match status" value="1"/>
</dbReference>
<dbReference type="OrthoDB" id="9793626at2"/>
<dbReference type="InterPro" id="IPR050857">
    <property type="entry name" value="D-2-hydroxyacid_DH"/>
</dbReference>
<feature type="domain" description="D-isomer specific 2-hydroxyacid dehydrogenase catalytic" evidence="5">
    <location>
        <begin position="35"/>
        <end position="315"/>
    </location>
</feature>
<dbReference type="CDD" id="cd12169">
    <property type="entry name" value="PGDH_like_1"/>
    <property type="match status" value="1"/>
</dbReference>
<dbReference type="PANTHER" id="PTHR42789:SF1">
    <property type="entry name" value="D-ISOMER SPECIFIC 2-HYDROXYACID DEHYDROGENASE FAMILY PROTEIN (AFU_ORTHOLOGUE AFUA_6G10090)"/>
    <property type="match status" value="1"/>
</dbReference>
<dbReference type="EMBL" id="SMSJ01000002">
    <property type="protein sequence ID" value="TDH64178.1"/>
    <property type="molecule type" value="Genomic_DNA"/>
</dbReference>
<dbReference type="InterPro" id="IPR036291">
    <property type="entry name" value="NAD(P)-bd_dom_sf"/>
</dbReference>
<evidence type="ECO:0000256" key="3">
    <source>
        <dbReference type="ARBA" id="ARBA00023027"/>
    </source>
</evidence>
<accession>A0A4R5QMR1</accession>
<name>A0A4R5QMR1_9PROT</name>
<comment type="similarity">
    <text evidence="1 4">Belongs to the D-isomer specific 2-hydroxyacid dehydrogenase family.</text>
</comment>
<evidence type="ECO:0000313" key="8">
    <source>
        <dbReference type="Proteomes" id="UP000295096"/>
    </source>
</evidence>
<evidence type="ECO:0000256" key="2">
    <source>
        <dbReference type="ARBA" id="ARBA00023002"/>
    </source>
</evidence>
<dbReference type="InterPro" id="IPR006139">
    <property type="entry name" value="D-isomer_2_OHA_DH_cat_dom"/>
</dbReference>
<dbReference type="InterPro" id="IPR006140">
    <property type="entry name" value="D-isomer_DH_NAD-bd"/>
</dbReference>
<dbReference type="PANTHER" id="PTHR42789">
    <property type="entry name" value="D-ISOMER SPECIFIC 2-HYDROXYACID DEHYDROGENASE FAMILY PROTEIN (AFU_ORTHOLOGUE AFUA_6G10090)"/>
    <property type="match status" value="1"/>
</dbReference>
<dbReference type="Proteomes" id="UP000295096">
    <property type="component" value="Unassembled WGS sequence"/>
</dbReference>
<keyword evidence="2 4" id="KW-0560">Oxidoreductase</keyword>
<dbReference type="SUPFAM" id="SSF51735">
    <property type="entry name" value="NAD(P)-binding Rossmann-fold domains"/>
    <property type="match status" value="1"/>
</dbReference>
<evidence type="ECO:0000256" key="1">
    <source>
        <dbReference type="ARBA" id="ARBA00005854"/>
    </source>
</evidence>
<protein>
    <submittedName>
        <fullName evidence="7">D-2-hydroxyacid dehydrogenase family protein</fullName>
    </submittedName>
</protein>
<evidence type="ECO:0000313" key="7">
    <source>
        <dbReference type="EMBL" id="TDH64178.1"/>
    </source>
</evidence>
<dbReference type="Gene3D" id="3.40.50.720">
    <property type="entry name" value="NAD(P)-binding Rossmann-like Domain"/>
    <property type="match status" value="2"/>
</dbReference>
<dbReference type="PROSITE" id="PS00671">
    <property type="entry name" value="D_2_HYDROXYACID_DH_3"/>
    <property type="match status" value="1"/>
</dbReference>
<dbReference type="GO" id="GO:0051287">
    <property type="term" value="F:NAD binding"/>
    <property type="evidence" value="ECO:0007669"/>
    <property type="project" value="InterPro"/>
</dbReference>
<evidence type="ECO:0000259" key="5">
    <source>
        <dbReference type="Pfam" id="PF00389"/>
    </source>
</evidence>
<dbReference type="Pfam" id="PF02826">
    <property type="entry name" value="2-Hacid_dh_C"/>
    <property type="match status" value="1"/>
</dbReference>
<reference evidence="7 8" key="1">
    <citation type="journal article" date="2016" name="J. Microbiol.">
        <title>Dankookia rubra gen. nov., sp. nov., an alphaproteobacterium isolated from sediment of a shallow stream.</title>
        <authorList>
            <person name="Kim W.H."/>
            <person name="Kim D.H."/>
            <person name="Kang K."/>
            <person name="Ahn T.Y."/>
        </authorList>
    </citation>
    <scope>NUCLEOTIDE SEQUENCE [LARGE SCALE GENOMIC DNA]</scope>
    <source>
        <strain evidence="7 8">JCM30602</strain>
    </source>
</reference>
<evidence type="ECO:0000256" key="4">
    <source>
        <dbReference type="RuleBase" id="RU003719"/>
    </source>
</evidence>
<feature type="domain" description="D-isomer specific 2-hydroxyacid dehydrogenase NAD-binding" evidence="6">
    <location>
        <begin position="115"/>
        <end position="287"/>
    </location>
</feature>
<sequence length="320" mass="34415">MPEIKRLAILDDYQGVTLALGPWDRLPDSIQIEQYRDTVTGQALLDRLQPCDAILAMRERTPFPRALIEQLPNLKLLITTGGRNRGMDLEACAERGVTVCGTPSFAHPTVDLTWGLILSLMRRIPEQEAALREGRWQVKLGNTLEGKTLGCVGLGNLGSRVAKVGAAFGMKVIAWSQNLTPEKAEAAGATAVTKEELLAQADVVTLHLILSDRSRGIIGAADFARMKSSAVIVNTSRGPLIDQPALIAALAEKRIAGAGIDVFDTEPLPPGHPILTAPNTVLTPHLGYVTEENYRAYFAGAVEAVEGYLAGKPVRELRAG</sequence>
<gene>
    <name evidence="7" type="ORF">E2C06_02190</name>
</gene>
<keyword evidence="8" id="KW-1185">Reference proteome</keyword>
<keyword evidence="3" id="KW-0520">NAD</keyword>
<dbReference type="GO" id="GO:0016616">
    <property type="term" value="F:oxidoreductase activity, acting on the CH-OH group of donors, NAD or NADP as acceptor"/>
    <property type="evidence" value="ECO:0007669"/>
    <property type="project" value="InterPro"/>
</dbReference>
<dbReference type="AlphaFoldDB" id="A0A4R5QMR1"/>